<dbReference type="Proteomes" id="UP001279734">
    <property type="component" value="Unassembled WGS sequence"/>
</dbReference>
<proteinExistence type="inferred from homology"/>
<dbReference type="PANTHER" id="PTHR11527">
    <property type="entry name" value="HEAT-SHOCK PROTEIN 20 FAMILY MEMBER"/>
    <property type="match status" value="1"/>
</dbReference>
<reference evidence="7" key="1">
    <citation type="submission" date="2023-05" db="EMBL/GenBank/DDBJ databases">
        <title>Nepenthes gracilis genome sequencing.</title>
        <authorList>
            <person name="Fukushima K."/>
        </authorList>
    </citation>
    <scope>NUCLEOTIDE SEQUENCE</scope>
    <source>
        <strain evidence="7">SING2019-196</strain>
    </source>
</reference>
<evidence type="ECO:0000256" key="1">
    <source>
        <dbReference type="ARBA" id="ARBA00004496"/>
    </source>
</evidence>
<dbReference type="AlphaFoldDB" id="A0AAD3SWY1"/>
<keyword evidence="8" id="KW-1185">Reference proteome</keyword>
<dbReference type="FunFam" id="2.60.40.790:FF:000010">
    <property type="entry name" value="17.3 kDa class II heat shock protein-like"/>
    <property type="match status" value="1"/>
</dbReference>
<feature type="domain" description="SHSP" evidence="6">
    <location>
        <begin position="40"/>
        <end position="155"/>
    </location>
</feature>
<sequence>MDLRFIGVDSPFLSALHHLLDSTTELEKSQSAPTRAYFQDYKAMATTPADIKEYPNSYVFTVDMPGMKSGDINVQVEDNNVLIISGERKREEEEKEGIKYLKVERSMGKLMRKFLLPDNANTDSISAVSKDGVLTVTVQKLPPPAPKKPRTIDVKIV</sequence>
<organism evidence="7 8">
    <name type="scientific">Nepenthes gracilis</name>
    <name type="common">Slender pitcher plant</name>
    <dbReference type="NCBI Taxonomy" id="150966"/>
    <lineage>
        <taxon>Eukaryota</taxon>
        <taxon>Viridiplantae</taxon>
        <taxon>Streptophyta</taxon>
        <taxon>Embryophyta</taxon>
        <taxon>Tracheophyta</taxon>
        <taxon>Spermatophyta</taxon>
        <taxon>Magnoliopsida</taxon>
        <taxon>eudicotyledons</taxon>
        <taxon>Gunneridae</taxon>
        <taxon>Pentapetalae</taxon>
        <taxon>Caryophyllales</taxon>
        <taxon>Nepenthaceae</taxon>
        <taxon>Nepenthes</taxon>
    </lineage>
</organism>
<evidence type="ECO:0000256" key="5">
    <source>
        <dbReference type="RuleBase" id="RU003616"/>
    </source>
</evidence>
<evidence type="ECO:0000313" key="7">
    <source>
        <dbReference type="EMBL" id="GMH18092.1"/>
    </source>
</evidence>
<dbReference type="InterPro" id="IPR008978">
    <property type="entry name" value="HSP20-like_chaperone"/>
</dbReference>
<evidence type="ECO:0000259" key="6">
    <source>
        <dbReference type="PROSITE" id="PS01031"/>
    </source>
</evidence>
<keyword evidence="2" id="KW-0963">Cytoplasm</keyword>
<evidence type="ECO:0000256" key="3">
    <source>
        <dbReference type="ARBA" id="ARBA00023016"/>
    </source>
</evidence>
<protein>
    <recommendedName>
        <fullName evidence="6">SHSP domain-containing protein</fullName>
    </recommendedName>
</protein>
<keyword evidence="3" id="KW-0346">Stress response</keyword>
<dbReference type="GO" id="GO:0005737">
    <property type="term" value="C:cytoplasm"/>
    <property type="evidence" value="ECO:0007669"/>
    <property type="project" value="UniProtKB-SubCell"/>
</dbReference>
<gene>
    <name evidence="7" type="ORF">Nepgr_019933</name>
</gene>
<dbReference type="Pfam" id="PF00011">
    <property type="entry name" value="HSP20"/>
    <property type="match status" value="1"/>
</dbReference>
<comment type="similarity">
    <text evidence="4 5">Belongs to the small heat shock protein (HSP20) family.</text>
</comment>
<dbReference type="InterPro" id="IPR031107">
    <property type="entry name" value="Small_HSP"/>
</dbReference>
<dbReference type="EMBL" id="BSYO01000018">
    <property type="protein sequence ID" value="GMH18092.1"/>
    <property type="molecule type" value="Genomic_DNA"/>
</dbReference>
<evidence type="ECO:0000256" key="4">
    <source>
        <dbReference type="PROSITE-ProRule" id="PRU00285"/>
    </source>
</evidence>
<dbReference type="Gene3D" id="2.60.40.790">
    <property type="match status" value="1"/>
</dbReference>
<evidence type="ECO:0000256" key="2">
    <source>
        <dbReference type="ARBA" id="ARBA00022490"/>
    </source>
</evidence>
<name>A0AAD3SWY1_NEPGR</name>
<dbReference type="InterPro" id="IPR002068">
    <property type="entry name" value="A-crystallin/Hsp20_dom"/>
</dbReference>
<evidence type="ECO:0000313" key="8">
    <source>
        <dbReference type="Proteomes" id="UP001279734"/>
    </source>
</evidence>
<dbReference type="PROSITE" id="PS01031">
    <property type="entry name" value="SHSP"/>
    <property type="match status" value="1"/>
</dbReference>
<dbReference type="SUPFAM" id="SSF49764">
    <property type="entry name" value="HSP20-like chaperones"/>
    <property type="match status" value="1"/>
</dbReference>
<dbReference type="GO" id="GO:0006950">
    <property type="term" value="P:response to stress"/>
    <property type="evidence" value="ECO:0007669"/>
    <property type="project" value="UniProtKB-ARBA"/>
</dbReference>
<comment type="caution">
    <text evidence="7">The sequence shown here is derived from an EMBL/GenBank/DDBJ whole genome shotgun (WGS) entry which is preliminary data.</text>
</comment>
<comment type="subcellular location">
    <subcellularLocation>
        <location evidence="1">Cytoplasm</location>
    </subcellularLocation>
</comment>
<accession>A0AAD3SWY1</accession>